<dbReference type="Proteomes" id="UP000095751">
    <property type="component" value="Unassembled WGS sequence"/>
</dbReference>
<feature type="region of interest" description="Disordered" evidence="1">
    <location>
        <begin position="510"/>
        <end position="537"/>
    </location>
</feature>
<feature type="compositionally biased region" description="Polar residues" evidence="1">
    <location>
        <begin position="592"/>
        <end position="606"/>
    </location>
</feature>
<accession>A0A1E7F617</accession>
<feature type="region of interest" description="Disordered" evidence="1">
    <location>
        <begin position="158"/>
        <end position="184"/>
    </location>
</feature>
<feature type="compositionally biased region" description="Polar residues" evidence="1">
    <location>
        <begin position="514"/>
        <end position="531"/>
    </location>
</feature>
<feature type="region of interest" description="Disordered" evidence="1">
    <location>
        <begin position="592"/>
        <end position="613"/>
    </location>
</feature>
<name>A0A1E7F617_9STRA</name>
<keyword evidence="3" id="KW-1185">Reference proteome</keyword>
<gene>
    <name evidence="2" type="ORF">FRACYDRAFT_241937</name>
</gene>
<organism evidence="2 3">
    <name type="scientific">Fragilariopsis cylindrus CCMP1102</name>
    <dbReference type="NCBI Taxonomy" id="635003"/>
    <lineage>
        <taxon>Eukaryota</taxon>
        <taxon>Sar</taxon>
        <taxon>Stramenopiles</taxon>
        <taxon>Ochrophyta</taxon>
        <taxon>Bacillariophyta</taxon>
        <taxon>Bacillariophyceae</taxon>
        <taxon>Bacillariophycidae</taxon>
        <taxon>Bacillariales</taxon>
        <taxon>Bacillariaceae</taxon>
        <taxon>Fragilariopsis</taxon>
    </lineage>
</organism>
<dbReference type="OrthoDB" id="47704at2759"/>
<feature type="compositionally biased region" description="Low complexity" evidence="1">
    <location>
        <begin position="14"/>
        <end position="31"/>
    </location>
</feature>
<evidence type="ECO:0000313" key="3">
    <source>
        <dbReference type="Proteomes" id="UP000095751"/>
    </source>
</evidence>
<proteinExistence type="predicted"/>
<reference evidence="2 3" key="1">
    <citation type="submission" date="2016-09" db="EMBL/GenBank/DDBJ databases">
        <title>Extensive genetic diversity and differential bi-allelic expression allows diatom success in the polar Southern Ocean.</title>
        <authorList>
            <consortium name="DOE Joint Genome Institute"/>
            <person name="Mock T."/>
            <person name="Otillar R.P."/>
            <person name="Strauss J."/>
            <person name="Dupont C."/>
            <person name="Frickenhaus S."/>
            <person name="Maumus F."/>
            <person name="Mcmullan M."/>
            <person name="Sanges R."/>
            <person name="Schmutz J."/>
            <person name="Toseland A."/>
            <person name="Valas R."/>
            <person name="Veluchamy A."/>
            <person name="Ward B.J."/>
            <person name="Allen A."/>
            <person name="Barry K."/>
            <person name="Falciatore A."/>
            <person name="Ferrante M."/>
            <person name="Fortunato A.E."/>
            <person name="Gloeckner G."/>
            <person name="Gruber A."/>
            <person name="Hipkin R."/>
            <person name="Janech M."/>
            <person name="Kroth P."/>
            <person name="Leese F."/>
            <person name="Lindquist E."/>
            <person name="Lyon B.R."/>
            <person name="Martin J."/>
            <person name="Mayer C."/>
            <person name="Parker M."/>
            <person name="Quesneville H."/>
            <person name="Raymond J."/>
            <person name="Uhlig C."/>
            <person name="Valentin K.U."/>
            <person name="Worden A.Z."/>
            <person name="Armbrust E.V."/>
            <person name="Bowler C."/>
            <person name="Green B."/>
            <person name="Moulton V."/>
            <person name="Van Oosterhout C."/>
            <person name="Grigoriev I."/>
        </authorList>
    </citation>
    <scope>NUCLEOTIDE SEQUENCE [LARGE SCALE GENOMIC DNA]</scope>
    <source>
        <strain evidence="2 3">CCMP1102</strain>
    </source>
</reference>
<evidence type="ECO:0000313" key="2">
    <source>
        <dbReference type="EMBL" id="OEU13596.1"/>
    </source>
</evidence>
<dbReference type="InParanoid" id="A0A1E7F617"/>
<sequence>MVIVNPYLKKKKSVPASASASGGGSSLPRPSHITPKKAVTTNRTTGNKNKKPNPNHVATATPVRSSNNSNAVVNVNRSKLSVKQRLKQEIAALKKGKQLQKLQRETEERRRRRLVELKADEERRKVFFAAQEKARLQKQAERERLIALKEQERIEKKCERERKQREKELEREQRQKEKLQKEEDRRIRMEQKIEEERTKAEDNNAITPVETKSSHVSVIAPSTAYSAPVATIDTAITDCSTTKESGMDLVQPCTEAKAIASSFSRGLGNIAVPIATNASISSNMSSTRDVKTDSDDKLSESTLIASTGVTVVPKIVASSAFASASASASYLGTAATAARAGYGLMPQYYGAPTHTAPYMPQWNIAMNSYSMPGAFSLLPPPPPPPPPPMFWNARHSTKTTSVSKRPKSSKPVLPSRLCAPLDDPSPFANQDRHLVTVMLVRDPRTEQSFGVNLELRTTSALVDSDWFETQQKMNQPKDHSAIDVQGKIKDASTDRTSNEHGSKEYALISKLDQKTPTDNLSSNSINDTSGSKCEKKDDDIQTNDTIINSVINSIINDIIINNSKIDETKHVNNSTSLMADVVTCEKMADKTMTSNSPNSVNDTSGSKCEKKDDDMQNNDTIIKSVINSIINDIIINNSKIDETKQVNNSTSLMVDVVTCEKVADKTTTSNSPIMLSSVVPAVSVLPKKKRRRRVNFSVMLVTDADKQNSRRSDIDPQFLLCSGDIVIEIGGLKLEGMRFKDACGVYTSQSKKLNETLIQTKVIVARKKAIVAPVKLTKVENTNTESLTSAMVPSPKIPVPLLPPPPPENSSMMFNPTELFTLSNIIWNSLHSSNRVLGQDIRDNALHQIAAIFRMGTSLHDTELTHRPVATLKNKWLHLTRLLDYNLTEKGREFWNKKLHEEFGDEKIPFCSDVERNAMRQLPRPSRGCRCKQQDHEFLFDPKCTLYRNLQKRLSKEELVELRKHKTKNYLNSSSSKDLNTVESAFKKRIVKLKNTSENESIEARFVSKMEEIQVKELRQAVFAPNLTVIVLSLIFELQREFSSSIDDEEEEEEDEDMDNDDVPLMCLGKRDSEDQNRCGGKKRQKLTGEEDPKFCMRYLMRMLEYVSKTWGHCYREPDKDEYAWRWEVFHAVHSDDNDQLETTHSTNRVPDSFPFENIQFGLSPSKLTRNEVSSMPEIFRQFEDSIVTQSPSKLKISNDILDQFCLAVHFLSPASSGLYDELIALLKMGVLKVSSGIPVLTDDWWSKVDIIVLDDMKTSWSTSVDPDSRYCVNEELRDTLEEQWKKSDYGWAMVDNPRDLIFDFTVLDEWRETFENRLVEKANLSEGIGRFGL</sequence>
<feature type="region of interest" description="Disordered" evidence="1">
    <location>
        <begin position="1"/>
        <end position="68"/>
    </location>
</feature>
<dbReference type="KEGG" id="fcy:FRACYDRAFT_241937"/>
<protein>
    <submittedName>
        <fullName evidence="2">Uncharacterized protein</fullName>
    </submittedName>
</protein>
<evidence type="ECO:0000256" key="1">
    <source>
        <dbReference type="SAM" id="MobiDB-lite"/>
    </source>
</evidence>
<dbReference type="EMBL" id="KV784361">
    <property type="protein sequence ID" value="OEU13596.1"/>
    <property type="molecule type" value="Genomic_DNA"/>
</dbReference>